<evidence type="ECO:0000259" key="5">
    <source>
        <dbReference type="PROSITE" id="PS50943"/>
    </source>
</evidence>
<dbReference type="InterPro" id="IPR010982">
    <property type="entry name" value="Lambda_DNA-bd_dom_sf"/>
</dbReference>
<gene>
    <name evidence="6" type="ORF">GGD89_003488</name>
</gene>
<dbReference type="CDD" id="cd00093">
    <property type="entry name" value="HTH_XRE"/>
    <property type="match status" value="1"/>
</dbReference>
<proteinExistence type="predicted"/>
<evidence type="ECO:0000256" key="3">
    <source>
        <dbReference type="ARBA" id="ARBA00023163"/>
    </source>
</evidence>
<dbReference type="InterPro" id="IPR001387">
    <property type="entry name" value="Cro/C1-type_HTH"/>
</dbReference>
<evidence type="ECO:0000313" key="7">
    <source>
        <dbReference type="Proteomes" id="UP000554286"/>
    </source>
</evidence>
<keyword evidence="1" id="KW-0805">Transcription regulation</keyword>
<evidence type="ECO:0000256" key="1">
    <source>
        <dbReference type="ARBA" id="ARBA00023015"/>
    </source>
</evidence>
<dbReference type="PROSITE" id="PS50943">
    <property type="entry name" value="HTH_CROC1"/>
    <property type="match status" value="1"/>
</dbReference>
<dbReference type="GO" id="GO:0003677">
    <property type="term" value="F:DNA binding"/>
    <property type="evidence" value="ECO:0007669"/>
    <property type="project" value="UniProtKB-KW"/>
</dbReference>
<dbReference type="AlphaFoldDB" id="A0A7W6RH89"/>
<feature type="domain" description="HTH cro/C1-type" evidence="5">
    <location>
        <begin position="29"/>
        <end position="64"/>
    </location>
</feature>
<protein>
    <submittedName>
        <fullName evidence="6">Putative transcriptional regulator</fullName>
    </submittedName>
</protein>
<dbReference type="SUPFAM" id="SSF47413">
    <property type="entry name" value="lambda repressor-like DNA-binding domains"/>
    <property type="match status" value="1"/>
</dbReference>
<evidence type="ECO:0000256" key="2">
    <source>
        <dbReference type="ARBA" id="ARBA00023125"/>
    </source>
</evidence>
<name>A0A7W6RH89_9PROT</name>
<reference evidence="6 7" key="1">
    <citation type="submission" date="2020-08" db="EMBL/GenBank/DDBJ databases">
        <title>Genome sequencing of Purple Non-Sulfur Bacteria from various extreme environments.</title>
        <authorList>
            <person name="Mayer M."/>
        </authorList>
    </citation>
    <scope>NUCLEOTIDE SEQUENCE [LARGE SCALE GENOMIC DNA]</scope>
    <source>
        <strain evidence="6 7">JA131</strain>
    </source>
</reference>
<dbReference type="Gene3D" id="1.10.260.40">
    <property type="entry name" value="lambda repressor-like DNA-binding domains"/>
    <property type="match status" value="1"/>
</dbReference>
<dbReference type="EMBL" id="JACIGK010000035">
    <property type="protein sequence ID" value="MBB4267838.1"/>
    <property type="molecule type" value="Genomic_DNA"/>
</dbReference>
<dbReference type="Proteomes" id="UP000554286">
    <property type="component" value="Unassembled WGS sequence"/>
</dbReference>
<keyword evidence="2" id="KW-0238">DNA-binding</keyword>
<dbReference type="InterPro" id="IPR052359">
    <property type="entry name" value="HTH-type_reg/antitoxin"/>
</dbReference>
<evidence type="ECO:0000256" key="4">
    <source>
        <dbReference type="SAM" id="MobiDB-lite"/>
    </source>
</evidence>
<dbReference type="SMART" id="SM00530">
    <property type="entry name" value="HTH_XRE"/>
    <property type="match status" value="1"/>
</dbReference>
<comment type="caution">
    <text evidence="6">The sequence shown here is derived from an EMBL/GenBank/DDBJ whole genome shotgun (WGS) entry which is preliminary data.</text>
</comment>
<dbReference type="PANTHER" id="PTHR36511:SF4">
    <property type="entry name" value="ANTITOXIN MQSA"/>
    <property type="match status" value="1"/>
</dbReference>
<keyword evidence="3" id="KW-0804">Transcription</keyword>
<keyword evidence="7" id="KW-1185">Reference proteome</keyword>
<feature type="compositionally biased region" description="Acidic residues" evidence="4">
    <location>
        <begin position="1"/>
        <end position="17"/>
    </location>
</feature>
<feature type="region of interest" description="Disordered" evidence="4">
    <location>
        <begin position="1"/>
        <end position="24"/>
    </location>
</feature>
<sequence>MADDLPDDWDDNPEWDETNSAPLSPAGMLSVARAKLGLTQQAAADLLGISVATLRNWEQKRTAPEGPGRALIRLLYDHPEEIRDWLSAA</sequence>
<dbReference type="RefSeq" id="WP_184047936.1">
    <property type="nucleotide sequence ID" value="NZ_JACIGK010000035.1"/>
</dbReference>
<organism evidence="6 7">
    <name type="scientific">Roseospira visakhapatnamensis</name>
    <dbReference type="NCBI Taxonomy" id="390880"/>
    <lineage>
        <taxon>Bacteria</taxon>
        <taxon>Pseudomonadati</taxon>
        <taxon>Pseudomonadota</taxon>
        <taxon>Alphaproteobacteria</taxon>
        <taxon>Rhodospirillales</taxon>
        <taxon>Rhodospirillaceae</taxon>
        <taxon>Roseospira</taxon>
    </lineage>
</organism>
<dbReference type="Pfam" id="PF01381">
    <property type="entry name" value="HTH_3"/>
    <property type="match status" value="1"/>
</dbReference>
<accession>A0A7W6RH89</accession>
<evidence type="ECO:0000313" key="6">
    <source>
        <dbReference type="EMBL" id="MBB4267838.1"/>
    </source>
</evidence>
<dbReference type="PANTHER" id="PTHR36511">
    <property type="entry name" value="MERR FAMILY BACTERIAL REGULATORY PROTEIN"/>
    <property type="match status" value="1"/>
</dbReference>